<dbReference type="AlphaFoldDB" id="A0A381P5L6"/>
<sequence length="77" mass="8419">MLGVLIERNAGRVCNPSDSVEARRNHKRIHHGLRAHSRTCLIANGCEIIPSVLNGCFGQGPEPMTKIDARVEMVIGD</sequence>
<proteinExistence type="predicted"/>
<organism evidence="1">
    <name type="scientific">marine metagenome</name>
    <dbReference type="NCBI Taxonomy" id="408172"/>
    <lineage>
        <taxon>unclassified sequences</taxon>
        <taxon>metagenomes</taxon>
        <taxon>ecological metagenomes</taxon>
    </lineage>
</organism>
<evidence type="ECO:0000313" key="1">
    <source>
        <dbReference type="EMBL" id="SUZ62221.1"/>
    </source>
</evidence>
<reference evidence="1" key="1">
    <citation type="submission" date="2018-05" db="EMBL/GenBank/DDBJ databases">
        <authorList>
            <person name="Lanie J.A."/>
            <person name="Ng W.-L."/>
            <person name="Kazmierczak K.M."/>
            <person name="Andrzejewski T.M."/>
            <person name="Davidsen T.M."/>
            <person name="Wayne K.J."/>
            <person name="Tettelin H."/>
            <person name="Glass J.I."/>
            <person name="Rusch D."/>
            <person name="Podicherti R."/>
            <person name="Tsui H.-C.T."/>
            <person name="Winkler M.E."/>
        </authorList>
    </citation>
    <scope>NUCLEOTIDE SEQUENCE</scope>
</reference>
<accession>A0A381P5L6</accession>
<gene>
    <name evidence="1" type="ORF">METZ01_LOCUS15075</name>
</gene>
<dbReference type="EMBL" id="UINC01000854">
    <property type="protein sequence ID" value="SUZ62221.1"/>
    <property type="molecule type" value="Genomic_DNA"/>
</dbReference>
<protein>
    <submittedName>
        <fullName evidence="1">Uncharacterized protein</fullName>
    </submittedName>
</protein>
<name>A0A381P5L6_9ZZZZ</name>